<keyword evidence="4" id="KW-1185">Reference proteome</keyword>
<dbReference type="Proteomes" id="UP001549076">
    <property type="component" value="Unassembled WGS sequence"/>
</dbReference>
<evidence type="ECO:0000256" key="1">
    <source>
        <dbReference type="ARBA" id="ARBA00006226"/>
    </source>
</evidence>
<evidence type="ECO:0000313" key="3">
    <source>
        <dbReference type="EMBL" id="MET3791787.1"/>
    </source>
</evidence>
<evidence type="ECO:0000313" key="4">
    <source>
        <dbReference type="Proteomes" id="UP001549076"/>
    </source>
</evidence>
<gene>
    <name evidence="3" type="ORF">ABID37_001995</name>
</gene>
<dbReference type="RefSeq" id="WP_354194159.1">
    <property type="nucleotide sequence ID" value="NZ_JBEPML010000005.1"/>
</dbReference>
<dbReference type="InterPro" id="IPR035093">
    <property type="entry name" value="RelE/ParE_toxin_dom_sf"/>
</dbReference>
<dbReference type="Pfam" id="PF05016">
    <property type="entry name" value="ParE_toxin"/>
    <property type="match status" value="1"/>
</dbReference>
<dbReference type="PANTHER" id="PTHR33755">
    <property type="entry name" value="TOXIN PARE1-RELATED"/>
    <property type="match status" value="1"/>
</dbReference>
<organism evidence="3 4">
    <name type="scientific">Aquamicrobium terrae</name>
    <dbReference type="NCBI Taxonomy" id="1324945"/>
    <lineage>
        <taxon>Bacteria</taxon>
        <taxon>Pseudomonadati</taxon>
        <taxon>Pseudomonadota</taxon>
        <taxon>Alphaproteobacteria</taxon>
        <taxon>Hyphomicrobiales</taxon>
        <taxon>Phyllobacteriaceae</taxon>
        <taxon>Aquamicrobium</taxon>
    </lineage>
</organism>
<protein>
    <submittedName>
        <fullName evidence="3">Plasmid stabilization system protein ParE</fullName>
    </submittedName>
</protein>
<keyword evidence="2" id="KW-1277">Toxin-antitoxin system</keyword>
<sequence length="103" mass="11627">MTAPLPVIITPNAADDLTASWAWLRERNPRAADEWLSGIRATILKLGSMPEAHPIAPASQAFDLPIRRALYGKTTRWRIYYAVIDGSVQVLHVRHGRRSDWQP</sequence>
<dbReference type="InterPro" id="IPR007712">
    <property type="entry name" value="RelE/ParE_toxin"/>
</dbReference>
<name>A0ABV2N0Y6_9HYPH</name>
<dbReference type="Gene3D" id="3.30.2310.20">
    <property type="entry name" value="RelE-like"/>
    <property type="match status" value="1"/>
</dbReference>
<evidence type="ECO:0000256" key="2">
    <source>
        <dbReference type="ARBA" id="ARBA00022649"/>
    </source>
</evidence>
<dbReference type="InterPro" id="IPR051803">
    <property type="entry name" value="TA_system_RelE-like_toxin"/>
</dbReference>
<comment type="similarity">
    <text evidence="1">Belongs to the RelE toxin family.</text>
</comment>
<proteinExistence type="inferred from homology"/>
<comment type="caution">
    <text evidence="3">The sequence shown here is derived from an EMBL/GenBank/DDBJ whole genome shotgun (WGS) entry which is preliminary data.</text>
</comment>
<dbReference type="EMBL" id="JBEPML010000005">
    <property type="protein sequence ID" value="MET3791787.1"/>
    <property type="molecule type" value="Genomic_DNA"/>
</dbReference>
<reference evidence="3 4" key="1">
    <citation type="submission" date="2024-06" db="EMBL/GenBank/DDBJ databases">
        <title>Genomic Encyclopedia of Type Strains, Phase IV (KMG-IV): sequencing the most valuable type-strain genomes for metagenomic binning, comparative biology and taxonomic classification.</title>
        <authorList>
            <person name="Goeker M."/>
        </authorList>
    </citation>
    <scope>NUCLEOTIDE SEQUENCE [LARGE SCALE GENOMIC DNA]</scope>
    <source>
        <strain evidence="3 4">DSM 27865</strain>
    </source>
</reference>
<accession>A0ABV2N0Y6</accession>